<dbReference type="PANTHER" id="PTHR16557">
    <property type="entry name" value="ALKYLATED DNA REPAIR PROTEIN ALKB-RELATED"/>
    <property type="match status" value="1"/>
</dbReference>
<feature type="region of interest" description="Disordered" evidence="6">
    <location>
        <begin position="285"/>
        <end position="309"/>
    </location>
</feature>
<reference evidence="9" key="1">
    <citation type="submission" date="2022-11" db="UniProtKB">
        <authorList>
            <consortium name="WormBaseParasite"/>
        </authorList>
    </citation>
    <scope>IDENTIFICATION</scope>
</reference>
<dbReference type="GO" id="GO:0008198">
    <property type="term" value="F:ferrous iron binding"/>
    <property type="evidence" value="ECO:0007669"/>
    <property type="project" value="TreeGrafter"/>
</dbReference>
<name>A0A914E0H0_9BILA</name>
<evidence type="ECO:0000313" key="9">
    <source>
        <dbReference type="WBParaSite" id="ACRNAN_scaffold4797.g9420.t1"/>
    </source>
</evidence>
<dbReference type="Gene3D" id="2.60.120.590">
    <property type="entry name" value="Alpha-ketoglutarate-dependent dioxygenase AlkB-like"/>
    <property type="match status" value="1"/>
</dbReference>
<protein>
    <submittedName>
        <fullName evidence="9">Fe2OG dioxygenase domain-containing protein</fullName>
    </submittedName>
</protein>
<feature type="binding site" evidence="5">
    <location>
        <position position="136"/>
    </location>
    <ligand>
        <name>Fe cation</name>
        <dbReference type="ChEBI" id="CHEBI:24875"/>
        <note>catalytic</note>
    </ligand>
</feature>
<feature type="binding site" evidence="5">
    <location>
        <position position="192"/>
    </location>
    <ligand>
        <name>Fe cation</name>
        <dbReference type="ChEBI" id="CHEBI:24875"/>
        <note>catalytic</note>
    </ligand>
</feature>
<keyword evidence="4 5" id="KW-0408">Iron</keyword>
<dbReference type="GO" id="GO:0035513">
    <property type="term" value="P:oxidative RNA demethylation"/>
    <property type="evidence" value="ECO:0007669"/>
    <property type="project" value="TreeGrafter"/>
</dbReference>
<accession>A0A914E0H0</accession>
<evidence type="ECO:0000259" key="7">
    <source>
        <dbReference type="PROSITE" id="PS51471"/>
    </source>
</evidence>
<organism evidence="8 9">
    <name type="scientific">Acrobeloides nanus</name>
    <dbReference type="NCBI Taxonomy" id="290746"/>
    <lineage>
        <taxon>Eukaryota</taxon>
        <taxon>Metazoa</taxon>
        <taxon>Ecdysozoa</taxon>
        <taxon>Nematoda</taxon>
        <taxon>Chromadorea</taxon>
        <taxon>Rhabditida</taxon>
        <taxon>Tylenchina</taxon>
        <taxon>Cephalobomorpha</taxon>
        <taxon>Cephaloboidea</taxon>
        <taxon>Cephalobidae</taxon>
        <taxon>Acrobeloides</taxon>
    </lineage>
</organism>
<comment type="cofactor">
    <cofactor evidence="5">
        <name>Fe(2+)</name>
        <dbReference type="ChEBI" id="CHEBI:29033"/>
    </cofactor>
    <text evidence="5">Binds 1 Fe(2+) ion per subunit.</text>
</comment>
<dbReference type="InterPro" id="IPR004574">
    <property type="entry name" value="Alkb"/>
</dbReference>
<evidence type="ECO:0000256" key="6">
    <source>
        <dbReference type="SAM" id="MobiDB-lite"/>
    </source>
</evidence>
<evidence type="ECO:0000256" key="5">
    <source>
        <dbReference type="PIRSR" id="PIRSR604574-2"/>
    </source>
</evidence>
<evidence type="ECO:0000313" key="8">
    <source>
        <dbReference type="Proteomes" id="UP000887540"/>
    </source>
</evidence>
<dbReference type="PANTHER" id="PTHR16557:SF2">
    <property type="entry name" value="NUCLEIC ACID DIOXYGENASE ALKBH1"/>
    <property type="match status" value="1"/>
</dbReference>
<dbReference type="PROSITE" id="PS51471">
    <property type="entry name" value="FE2OG_OXY"/>
    <property type="match status" value="1"/>
</dbReference>
<dbReference type="Proteomes" id="UP000887540">
    <property type="component" value="Unplaced"/>
</dbReference>
<dbReference type="SUPFAM" id="SSF51197">
    <property type="entry name" value="Clavaminate synthase-like"/>
    <property type="match status" value="1"/>
</dbReference>
<feature type="binding site" evidence="5">
    <location>
        <position position="138"/>
    </location>
    <ligand>
        <name>Fe cation</name>
        <dbReference type="ChEBI" id="CHEBI:24875"/>
        <note>catalytic</note>
    </ligand>
</feature>
<dbReference type="Pfam" id="PF13532">
    <property type="entry name" value="2OG-FeII_Oxy_2"/>
    <property type="match status" value="1"/>
</dbReference>
<dbReference type="GO" id="GO:0035515">
    <property type="term" value="F:oxidative RNA demethylase activity"/>
    <property type="evidence" value="ECO:0007669"/>
    <property type="project" value="TreeGrafter"/>
</dbReference>
<evidence type="ECO:0000256" key="3">
    <source>
        <dbReference type="ARBA" id="ARBA00023002"/>
    </source>
</evidence>
<dbReference type="GO" id="GO:0005634">
    <property type="term" value="C:nucleus"/>
    <property type="evidence" value="ECO:0007669"/>
    <property type="project" value="TreeGrafter"/>
</dbReference>
<evidence type="ECO:0000256" key="2">
    <source>
        <dbReference type="ARBA" id="ARBA00022964"/>
    </source>
</evidence>
<keyword evidence="2" id="KW-0223">Dioxygenase</keyword>
<feature type="domain" description="Fe2OG dioxygenase" evidence="7">
    <location>
        <begin position="118"/>
        <end position="234"/>
    </location>
</feature>
<dbReference type="InterPro" id="IPR027450">
    <property type="entry name" value="AlkB-like"/>
</dbReference>
<keyword evidence="1 5" id="KW-0479">Metal-binding</keyword>
<dbReference type="WBParaSite" id="ACRNAN_scaffold4797.g9420.t1">
    <property type="protein sequence ID" value="ACRNAN_scaffold4797.g9420.t1"/>
    <property type="gene ID" value="ACRNAN_scaffold4797.g9420"/>
</dbReference>
<dbReference type="InterPro" id="IPR005123">
    <property type="entry name" value="Oxoglu/Fe-dep_dioxygenase_dom"/>
</dbReference>
<dbReference type="GO" id="GO:0005737">
    <property type="term" value="C:cytoplasm"/>
    <property type="evidence" value="ECO:0007669"/>
    <property type="project" value="TreeGrafter"/>
</dbReference>
<proteinExistence type="predicted"/>
<dbReference type="InterPro" id="IPR037151">
    <property type="entry name" value="AlkB-like_sf"/>
</dbReference>
<evidence type="ECO:0000256" key="4">
    <source>
        <dbReference type="ARBA" id="ARBA00023004"/>
    </source>
</evidence>
<dbReference type="GO" id="GO:0035516">
    <property type="term" value="F:broad specificity oxidative DNA demethylase activity"/>
    <property type="evidence" value="ECO:0007669"/>
    <property type="project" value="TreeGrafter"/>
</dbReference>
<evidence type="ECO:0000256" key="1">
    <source>
        <dbReference type="ARBA" id="ARBA00022723"/>
    </source>
</evidence>
<sequence>MPRLRPINEWTVSTFDDRPGLYILNDVIENYAQLKWLNRCLLEYPEPPNITNASVEGFYEGENVWRTVGNQKLRWVTLGNHYNWSSKEYEKRPRFSLPTELVEIARIFSKLLGLKEMKSDAAIVNYYPEKATLSPHVDRSERDHSCPLISISFGQSAVYLTGGPSLDDPVEALMLHSGDVLVMDGDQRLVYHAVPKIVKAKQFTEEERELAGVDKSILTYANSNRVNITIRQLEEKKLAEISLESCMCIRTHTYRGSSTKEKYSKRTFLRAWILSPVREHKTGCVLPGARSSSPTDPIRLDPPTHSGDY</sequence>
<keyword evidence="3" id="KW-0560">Oxidoreductase</keyword>
<dbReference type="AlphaFoldDB" id="A0A914E0H0"/>
<keyword evidence="8" id="KW-1185">Reference proteome</keyword>